<evidence type="ECO:0000313" key="1">
    <source>
        <dbReference type="EMBL" id="AYV81405.1"/>
    </source>
</evidence>
<gene>
    <name evidence="1" type="ORF">Harvfovirus32_1</name>
</gene>
<reference evidence="1" key="1">
    <citation type="submission" date="2018-10" db="EMBL/GenBank/DDBJ databases">
        <title>Hidden diversity of soil giant viruses.</title>
        <authorList>
            <person name="Schulz F."/>
            <person name="Alteio L."/>
            <person name="Goudeau D."/>
            <person name="Ryan E.M."/>
            <person name="Malmstrom R.R."/>
            <person name="Blanchard J."/>
            <person name="Woyke T."/>
        </authorList>
    </citation>
    <scope>NUCLEOTIDE SEQUENCE</scope>
    <source>
        <strain evidence="1">HAV1</strain>
    </source>
</reference>
<sequence>MSQKTETFHSILFSETIILFPECQNLVPINECLPSNPNQMEAIRSSNIISQNRNTSLTTISES</sequence>
<protein>
    <submittedName>
        <fullName evidence="1">Uncharacterized protein</fullName>
    </submittedName>
</protein>
<proteinExistence type="predicted"/>
<dbReference type="EMBL" id="MK072274">
    <property type="protein sequence ID" value="AYV81405.1"/>
    <property type="molecule type" value="Genomic_DNA"/>
</dbReference>
<accession>A0A3G5A2I5</accession>
<name>A0A3G5A2I5_9VIRU</name>
<organism evidence="1">
    <name type="scientific">Harvfovirus sp</name>
    <dbReference type="NCBI Taxonomy" id="2487768"/>
    <lineage>
        <taxon>Viruses</taxon>
        <taxon>Varidnaviria</taxon>
        <taxon>Bamfordvirae</taxon>
        <taxon>Nucleocytoviricota</taxon>
        <taxon>Megaviricetes</taxon>
        <taxon>Imitervirales</taxon>
        <taxon>Mimiviridae</taxon>
        <taxon>Klosneuvirinae</taxon>
    </lineage>
</organism>